<keyword evidence="2" id="KW-1185">Reference proteome</keyword>
<reference evidence="1" key="1">
    <citation type="journal article" date="2023" name="bioRxiv">
        <title>Improved chromosome-level genome assembly for marigold (Tagetes erecta).</title>
        <authorList>
            <person name="Jiang F."/>
            <person name="Yuan L."/>
            <person name="Wang S."/>
            <person name="Wang H."/>
            <person name="Xu D."/>
            <person name="Wang A."/>
            <person name="Fan W."/>
        </authorList>
    </citation>
    <scope>NUCLEOTIDE SEQUENCE</scope>
    <source>
        <strain evidence="1">WSJ</strain>
        <tissue evidence="1">Leaf</tissue>
    </source>
</reference>
<dbReference type="EMBL" id="JAUHHV010000001">
    <property type="protein sequence ID" value="KAK1438078.1"/>
    <property type="molecule type" value="Genomic_DNA"/>
</dbReference>
<name>A0AAD8P924_TARER</name>
<organism evidence="1 2">
    <name type="scientific">Tagetes erecta</name>
    <name type="common">African marigold</name>
    <dbReference type="NCBI Taxonomy" id="13708"/>
    <lineage>
        <taxon>Eukaryota</taxon>
        <taxon>Viridiplantae</taxon>
        <taxon>Streptophyta</taxon>
        <taxon>Embryophyta</taxon>
        <taxon>Tracheophyta</taxon>
        <taxon>Spermatophyta</taxon>
        <taxon>Magnoliopsida</taxon>
        <taxon>eudicotyledons</taxon>
        <taxon>Gunneridae</taxon>
        <taxon>Pentapetalae</taxon>
        <taxon>asterids</taxon>
        <taxon>campanulids</taxon>
        <taxon>Asterales</taxon>
        <taxon>Asteraceae</taxon>
        <taxon>Asteroideae</taxon>
        <taxon>Heliantheae alliance</taxon>
        <taxon>Tageteae</taxon>
        <taxon>Tagetes</taxon>
    </lineage>
</organism>
<sequence>MMLCRPSFLKKQNHTCIKSDESIHFQIIAKTSDKTTNQENEEQCKHAPHKYDDILHSHCTLCDPNYISRG</sequence>
<dbReference type="Proteomes" id="UP001229421">
    <property type="component" value="Unassembled WGS sequence"/>
</dbReference>
<dbReference type="AlphaFoldDB" id="A0AAD8P924"/>
<comment type="caution">
    <text evidence="1">The sequence shown here is derived from an EMBL/GenBank/DDBJ whole genome shotgun (WGS) entry which is preliminary data.</text>
</comment>
<proteinExistence type="predicted"/>
<evidence type="ECO:0000313" key="1">
    <source>
        <dbReference type="EMBL" id="KAK1438078.1"/>
    </source>
</evidence>
<gene>
    <name evidence="1" type="ORF">QVD17_03881</name>
</gene>
<protein>
    <submittedName>
        <fullName evidence="1">Uncharacterized protein</fullName>
    </submittedName>
</protein>
<evidence type="ECO:0000313" key="2">
    <source>
        <dbReference type="Proteomes" id="UP001229421"/>
    </source>
</evidence>
<accession>A0AAD8P924</accession>